<proteinExistence type="predicted"/>
<protein>
    <submittedName>
        <fullName evidence="1">Uncharacterized protein</fullName>
    </submittedName>
</protein>
<reference evidence="1 2" key="1">
    <citation type="submission" date="2024-02" db="EMBL/GenBank/DDBJ databases">
        <authorList>
            <person name="Vignale AGUSTIN F."/>
            <person name="Sosa J E."/>
            <person name="Modenutti C."/>
        </authorList>
    </citation>
    <scope>NUCLEOTIDE SEQUENCE [LARGE SCALE GENOMIC DNA]</scope>
</reference>
<gene>
    <name evidence="1" type="ORF">ILEXP_LOCUS57831</name>
</gene>
<organism evidence="1 2">
    <name type="scientific">Ilex paraguariensis</name>
    <name type="common">yerba mate</name>
    <dbReference type="NCBI Taxonomy" id="185542"/>
    <lineage>
        <taxon>Eukaryota</taxon>
        <taxon>Viridiplantae</taxon>
        <taxon>Streptophyta</taxon>
        <taxon>Embryophyta</taxon>
        <taxon>Tracheophyta</taxon>
        <taxon>Spermatophyta</taxon>
        <taxon>Magnoliopsida</taxon>
        <taxon>eudicotyledons</taxon>
        <taxon>Gunneridae</taxon>
        <taxon>Pentapetalae</taxon>
        <taxon>asterids</taxon>
        <taxon>campanulids</taxon>
        <taxon>Aquifoliales</taxon>
        <taxon>Aquifoliaceae</taxon>
        <taxon>Ilex</taxon>
    </lineage>
</organism>
<keyword evidence="2" id="KW-1185">Reference proteome</keyword>
<accession>A0ABC8V1T6</accession>
<dbReference type="Proteomes" id="UP001642360">
    <property type="component" value="Unassembled WGS sequence"/>
</dbReference>
<comment type="caution">
    <text evidence="1">The sequence shown here is derived from an EMBL/GenBank/DDBJ whole genome shotgun (WGS) entry which is preliminary data.</text>
</comment>
<feature type="non-terminal residue" evidence="1">
    <location>
        <position position="1"/>
    </location>
</feature>
<name>A0ABC8V1T6_9AQUA</name>
<dbReference type="AlphaFoldDB" id="A0ABC8V1T6"/>
<evidence type="ECO:0000313" key="2">
    <source>
        <dbReference type="Proteomes" id="UP001642360"/>
    </source>
</evidence>
<sequence length="138" mass="15883">VRSDGKYTAFPFPEGQFHGGTTVSPLFHHLSEKLFNCYQSIDFLCKLNKTRELKTEILKEGKLLEHFIDQLRRRTHSEKVQTSKILEKSVHQDLSPIFQPSYDYTGRISVCLTSSEHLAISSALTITRPNIHVSFRFS</sequence>
<evidence type="ECO:0000313" key="1">
    <source>
        <dbReference type="EMBL" id="CAK9187316.1"/>
    </source>
</evidence>
<dbReference type="EMBL" id="CAUOFW020009909">
    <property type="protein sequence ID" value="CAK9187316.1"/>
    <property type="molecule type" value="Genomic_DNA"/>
</dbReference>